<dbReference type="Proteomes" id="UP001207742">
    <property type="component" value="Unassembled WGS sequence"/>
</dbReference>
<dbReference type="Gene3D" id="2.70.98.60">
    <property type="entry name" value="alpha-galactosidase from lactobacil brevis"/>
    <property type="match status" value="1"/>
</dbReference>
<feature type="signal peptide" evidence="1">
    <location>
        <begin position="1"/>
        <end position="20"/>
    </location>
</feature>
<dbReference type="EMBL" id="JAPDNS010000001">
    <property type="protein sequence ID" value="MCW3482331.1"/>
    <property type="molecule type" value="Genomic_DNA"/>
</dbReference>
<dbReference type="InterPro" id="IPR038417">
    <property type="entry name" value="Alpga-gal_N_sf"/>
</dbReference>
<dbReference type="RefSeq" id="WP_264726625.1">
    <property type="nucleotide sequence ID" value="NZ_JAPDNR010000001.1"/>
</dbReference>
<accession>A0ABT3IEL3</accession>
<organism evidence="2 3">
    <name type="scientific">Chitinophaga nivalis</name>
    <dbReference type="NCBI Taxonomy" id="2991709"/>
    <lineage>
        <taxon>Bacteria</taxon>
        <taxon>Pseudomonadati</taxon>
        <taxon>Bacteroidota</taxon>
        <taxon>Chitinophagia</taxon>
        <taxon>Chitinophagales</taxon>
        <taxon>Chitinophagaceae</taxon>
        <taxon>Chitinophaga</taxon>
    </lineage>
</organism>
<feature type="chain" id="PRO_5047019070" evidence="1">
    <location>
        <begin position="21"/>
        <end position="364"/>
    </location>
</feature>
<gene>
    <name evidence="2" type="ORF">OL497_00360</name>
</gene>
<name>A0ABT3IEL3_9BACT</name>
<evidence type="ECO:0000256" key="1">
    <source>
        <dbReference type="SAM" id="SignalP"/>
    </source>
</evidence>
<proteinExistence type="predicted"/>
<keyword evidence="3" id="KW-1185">Reference proteome</keyword>
<evidence type="ECO:0000313" key="3">
    <source>
        <dbReference type="Proteomes" id="UP001207742"/>
    </source>
</evidence>
<keyword evidence="1" id="KW-0732">Signal</keyword>
<sequence length="364" mass="40312">MKKISTLGLILSLYTICSTAQVMPARDWLIDPKGYKAIVTEQGKDITISNGLLSRSFRITPNVICSDYRNLVNGEQLLRAVKPEARLTINGKDYAVGGAMGQPQQAYLLPAWLSGLQAIPSGFRYTGHRVTDLRPYLPWRARRWCSNPALPAGKTLTFSYVATASALKGITVAVHYDVLDGMPLLAKWLEITNGSGQTIKLNQVVHEILATPEEESAVVGSVHQMRPPHGLYIESNYAFNNAMKASLSDQTTHWKADTAYTSQVNYNLQTPCLLEVYPKVPVGIKLAPGAVYQSIRTYELLLDGYDRERNGLAQRRMYRTIAPWTTENPLFMHLISTDPKKVKAIIDQCAQTGYEGVIPALAAD</sequence>
<comment type="caution">
    <text evidence="2">The sequence shown here is derived from an EMBL/GenBank/DDBJ whole genome shotgun (WGS) entry which is preliminary data.</text>
</comment>
<evidence type="ECO:0000313" key="2">
    <source>
        <dbReference type="EMBL" id="MCW3482331.1"/>
    </source>
</evidence>
<protein>
    <submittedName>
        <fullName evidence="2">Uncharacterized protein</fullName>
    </submittedName>
</protein>
<reference evidence="2 3" key="1">
    <citation type="submission" date="2022-10" db="EMBL/GenBank/DDBJ databases">
        <title>Chitinophaga nivalis PC15 sp. nov., isolated from Pyeongchang county, South Korea.</title>
        <authorList>
            <person name="Trinh H.N."/>
        </authorList>
    </citation>
    <scope>NUCLEOTIDE SEQUENCE [LARGE SCALE GENOMIC DNA]</scope>
    <source>
        <strain evidence="2 3">PC14</strain>
    </source>
</reference>